<feature type="binding site" evidence="14">
    <location>
        <begin position="170"/>
        <end position="177"/>
    </location>
    <ligand>
        <name>ATP</name>
        <dbReference type="ChEBI" id="CHEBI:30616"/>
    </ligand>
</feature>
<evidence type="ECO:0000313" key="17">
    <source>
        <dbReference type="EMBL" id="QKM61289.1"/>
    </source>
</evidence>
<keyword evidence="12 14" id="KW-0511">Multifunctional enzyme</keyword>
<feature type="binding site" evidence="14">
    <location>
        <position position="219"/>
    </location>
    <ligand>
        <name>Mg(2+)</name>
        <dbReference type="ChEBI" id="CHEBI:18420"/>
    </ligand>
</feature>
<dbReference type="AlphaFoldDB" id="A0A6M9PLB3"/>
<dbReference type="SUPFAM" id="SSF53795">
    <property type="entry name" value="PEP carboxykinase-like"/>
    <property type="match status" value="1"/>
</dbReference>
<dbReference type="GO" id="GO:0004674">
    <property type="term" value="F:protein serine/threonine kinase activity"/>
    <property type="evidence" value="ECO:0007669"/>
    <property type="project" value="UniProtKB-KW"/>
</dbReference>
<dbReference type="Gene3D" id="3.40.50.300">
    <property type="entry name" value="P-loop containing nucleotide triphosphate hydrolases"/>
    <property type="match status" value="1"/>
</dbReference>
<dbReference type="EMBL" id="CP028940">
    <property type="protein sequence ID" value="QKM61289.1"/>
    <property type="molecule type" value="Genomic_DNA"/>
</dbReference>
<proteinExistence type="inferred from homology"/>
<organism evidence="17 18">
    <name type="scientific">Polynucleobacter arcticus</name>
    <dbReference type="NCBI Taxonomy" id="1743165"/>
    <lineage>
        <taxon>Bacteria</taxon>
        <taxon>Pseudomonadati</taxon>
        <taxon>Pseudomonadota</taxon>
        <taxon>Betaproteobacteria</taxon>
        <taxon>Burkholderiales</taxon>
        <taxon>Burkholderiaceae</taxon>
        <taxon>Polynucleobacter</taxon>
    </lineage>
</organism>
<feature type="active site" evidence="14">
    <location>
        <position position="259"/>
    </location>
</feature>
<keyword evidence="11 14" id="KW-0460">Magnesium</keyword>
<evidence type="ECO:0000313" key="18">
    <source>
        <dbReference type="Proteomes" id="UP000501090"/>
    </source>
</evidence>
<comment type="subunit">
    <text evidence="4 14">Homohexamer.</text>
</comment>
<comment type="miscellaneous">
    <text evidence="14">Both phosphorylation and phosphorolysis are carried out by the same active site and suggest a common mechanism for both reactions.</text>
</comment>
<reference evidence="17 18" key="1">
    <citation type="submission" date="2018-04" db="EMBL/GenBank/DDBJ databases">
        <title>Polynucleobacter sp. UK-Long2-W17 genome.</title>
        <authorList>
            <person name="Hahn M.W."/>
        </authorList>
    </citation>
    <scope>NUCLEOTIDE SEQUENCE [LARGE SCALE GENOMIC DNA]</scope>
    <source>
        <strain evidence="17 18">UK-Long2-W17</strain>
    </source>
</reference>
<feature type="active site" evidence="14">
    <location>
        <position position="155"/>
    </location>
</feature>
<dbReference type="EC" id="2.7.4.-" evidence="14"/>
<protein>
    <recommendedName>
        <fullName evidence="14">HPr kinase/phosphorylase</fullName>
        <shortName evidence="14">HPrK/P</shortName>
        <ecNumber evidence="14">2.7.11.-</ecNumber>
        <ecNumber evidence="14">2.7.4.-</ecNumber>
    </recommendedName>
    <alternativeName>
        <fullName evidence="14">HPr(Ser) kinase/phosphorylase</fullName>
    </alternativeName>
</protein>
<accession>A0A6M9PLB3</accession>
<feature type="binding site" evidence="14">
    <location>
        <position position="177"/>
    </location>
    <ligand>
        <name>Mg(2+)</name>
        <dbReference type="ChEBI" id="CHEBI:18420"/>
    </ligand>
</feature>
<evidence type="ECO:0000256" key="13">
    <source>
        <dbReference type="ARBA" id="ARBA00047657"/>
    </source>
</evidence>
<evidence type="ECO:0000259" key="15">
    <source>
        <dbReference type="Pfam" id="PF02603"/>
    </source>
</evidence>
<dbReference type="EC" id="2.7.11.-" evidence="14"/>
<dbReference type="InterPro" id="IPR027417">
    <property type="entry name" value="P-loop_NTPase"/>
</dbReference>
<dbReference type="Gene3D" id="3.40.1390.20">
    <property type="entry name" value="HprK N-terminal domain-like"/>
    <property type="match status" value="1"/>
</dbReference>
<evidence type="ECO:0000256" key="5">
    <source>
        <dbReference type="ARBA" id="ARBA00022527"/>
    </source>
</evidence>
<dbReference type="SUPFAM" id="SSF75138">
    <property type="entry name" value="HprK N-terminal domain-like"/>
    <property type="match status" value="1"/>
</dbReference>
<feature type="active site" description="Proton acceptor; for phosphorylation activity. Proton donor; for dephosphorylation activity" evidence="14">
    <location>
        <position position="194"/>
    </location>
</feature>
<keyword evidence="9 14" id="KW-0418">Kinase</keyword>
<dbReference type="InterPro" id="IPR028979">
    <property type="entry name" value="Ser_kin/Pase_Hpr-like_N_sf"/>
</dbReference>
<feature type="region of interest" description="Important for the catalytic mechanism of both phosphorylation and dephosphorylation" evidence="14">
    <location>
        <begin position="218"/>
        <end position="227"/>
    </location>
</feature>
<evidence type="ECO:0000256" key="14">
    <source>
        <dbReference type="HAMAP-Rule" id="MF_01249"/>
    </source>
</evidence>
<evidence type="ECO:0000256" key="9">
    <source>
        <dbReference type="ARBA" id="ARBA00022777"/>
    </source>
</evidence>
<dbReference type="HAMAP" id="MF_01249">
    <property type="entry name" value="HPr_kinase"/>
    <property type="match status" value="1"/>
</dbReference>
<evidence type="ECO:0000256" key="10">
    <source>
        <dbReference type="ARBA" id="ARBA00022840"/>
    </source>
</evidence>
<dbReference type="GO" id="GO:0000155">
    <property type="term" value="F:phosphorelay sensor kinase activity"/>
    <property type="evidence" value="ECO:0007669"/>
    <property type="project" value="InterPro"/>
</dbReference>
<keyword evidence="8 14" id="KW-0547">Nucleotide-binding</keyword>
<evidence type="ECO:0000256" key="7">
    <source>
        <dbReference type="ARBA" id="ARBA00022723"/>
    </source>
</evidence>
<evidence type="ECO:0000256" key="1">
    <source>
        <dbReference type="ARBA" id="ARBA00001120"/>
    </source>
</evidence>
<dbReference type="InterPro" id="IPR011126">
    <property type="entry name" value="Hpr_kin/Pase_Hpr_N"/>
</dbReference>
<keyword evidence="7 14" id="KW-0479">Metal-binding</keyword>
<dbReference type="CDD" id="cd01918">
    <property type="entry name" value="HprK_C"/>
    <property type="match status" value="1"/>
</dbReference>
<comment type="catalytic activity">
    <reaction evidence="1 14">
        <text>[HPr protein]-L-serine + ATP = [HPr protein]-O-phospho-L-serine + ADP + H(+)</text>
        <dbReference type="Rhea" id="RHEA:46600"/>
        <dbReference type="Rhea" id="RHEA-COMP:11602"/>
        <dbReference type="Rhea" id="RHEA-COMP:11603"/>
        <dbReference type="ChEBI" id="CHEBI:15378"/>
        <dbReference type="ChEBI" id="CHEBI:29999"/>
        <dbReference type="ChEBI" id="CHEBI:30616"/>
        <dbReference type="ChEBI" id="CHEBI:83421"/>
        <dbReference type="ChEBI" id="CHEBI:456216"/>
    </reaction>
</comment>
<dbReference type="Pfam" id="PF07475">
    <property type="entry name" value="Hpr_kinase_C"/>
    <property type="match status" value="1"/>
</dbReference>
<evidence type="ECO:0000256" key="3">
    <source>
        <dbReference type="ARBA" id="ARBA00006883"/>
    </source>
</evidence>
<evidence type="ECO:0000256" key="6">
    <source>
        <dbReference type="ARBA" id="ARBA00022679"/>
    </source>
</evidence>
<keyword evidence="18" id="KW-1185">Reference proteome</keyword>
<keyword evidence="5 14" id="KW-0723">Serine/threonine-protein kinase</keyword>
<comment type="catalytic activity">
    <reaction evidence="13 14">
        <text>[HPr protein]-O-phospho-L-serine + phosphate + H(+) = [HPr protein]-L-serine + diphosphate</text>
        <dbReference type="Rhea" id="RHEA:46604"/>
        <dbReference type="Rhea" id="RHEA-COMP:11602"/>
        <dbReference type="Rhea" id="RHEA-COMP:11603"/>
        <dbReference type="ChEBI" id="CHEBI:15378"/>
        <dbReference type="ChEBI" id="CHEBI:29999"/>
        <dbReference type="ChEBI" id="CHEBI:33019"/>
        <dbReference type="ChEBI" id="CHEBI:43474"/>
        <dbReference type="ChEBI" id="CHEBI:83421"/>
    </reaction>
</comment>
<dbReference type="NCBIfam" id="TIGR00679">
    <property type="entry name" value="hpr-ser"/>
    <property type="match status" value="1"/>
</dbReference>
<feature type="domain" description="HPr kinase/phosphorylase C-terminal" evidence="16">
    <location>
        <begin position="149"/>
        <end position="315"/>
    </location>
</feature>
<comment type="function">
    <text evidence="14">Catalyzes the ATP- as well as the pyrophosphate-dependent phosphorylation of a specific serine residue in HPr, a phosphocarrier protein of the phosphoenolpyruvate-dependent sugar phosphotransferase system (PTS). HprK/P also catalyzes the pyrophosphate-producing, inorganic phosphate-dependent dephosphorylation (phosphorolysis) of seryl-phosphorylated HPr (P-Ser-HPr).</text>
</comment>
<dbReference type="InterPro" id="IPR003755">
    <property type="entry name" value="HPr(Ser)_kin/Pase"/>
</dbReference>
<feature type="active site" evidence="14">
    <location>
        <position position="176"/>
    </location>
</feature>
<sequence length="333" mass="36527">MGICLTTQPLLLEGVTAQQIFDDNVSDLKLSWIGGLEGADRTFPPEAVKAAAASSDLVGHLNLIHPSRIQIFGEQEVDYHAQLEQKQRQEQISNLISKTPPCVIVADGKAADPDLQLFCQRSSTPLFTTAISAAEVIDHLRTYLTKIGAPQITMHGVFMDILGLGVLIMGESGLGKSELGLELISRGHGLVADDAVDFARLGPDYVEGRCPVILRNLLEVRGLGLLDIRTIFGETAVRRKLKLRLIVQLVRRNDGEFERLPLEAQHINVLGIPIRTVKIQVAAGRNLAVLVEAAVRNTILQLRGIDTLKEFMERQRLQMNAEAESAKSQGRLL</sequence>
<dbReference type="FunFam" id="3.40.50.300:FF:000174">
    <property type="entry name" value="HPr kinase/phosphorylase"/>
    <property type="match status" value="1"/>
</dbReference>
<feature type="region of interest" description="Important for the catalytic mechanism of dephosphorylation" evidence="14">
    <location>
        <begin position="280"/>
        <end position="285"/>
    </location>
</feature>
<dbReference type="GO" id="GO:0005524">
    <property type="term" value="F:ATP binding"/>
    <property type="evidence" value="ECO:0007669"/>
    <property type="project" value="UniProtKB-UniRule"/>
</dbReference>
<keyword evidence="6 14" id="KW-0808">Transferase</keyword>
<dbReference type="GO" id="GO:0004712">
    <property type="term" value="F:protein serine/threonine/tyrosine kinase activity"/>
    <property type="evidence" value="ECO:0007669"/>
    <property type="project" value="UniProtKB-UniRule"/>
</dbReference>
<evidence type="ECO:0000256" key="4">
    <source>
        <dbReference type="ARBA" id="ARBA00011643"/>
    </source>
</evidence>
<evidence type="ECO:0000256" key="8">
    <source>
        <dbReference type="ARBA" id="ARBA00022741"/>
    </source>
</evidence>
<keyword evidence="10 14" id="KW-0067">ATP-binding</keyword>
<dbReference type="KEGG" id="pard:DN92_09755"/>
<dbReference type="PANTHER" id="PTHR30305">
    <property type="entry name" value="PROTEIN YJDM-RELATED"/>
    <property type="match status" value="1"/>
</dbReference>
<dbReference type="GO" id="GO:0000287">
    <property type="term" value="F:magnesium ion binding"/>
    <property type="evidence" value="ECO:0007669"/>
    <property type="project" value="UniProtKB-UniRule"/>
</dbReference>
<dbReference type="Pfam" id="PF02603">
    <property type="entry name" value="Hpr_kinase_N"/>
    <property type="match status" value="1"/>
</dbReference>
<comment type="domain">
    <text evidence="14">The Walker A ATP-binding motif also binds Pi and PPi.</text>
</comment>
<evidence type="ECO:0000256" key="11">
    <source>
        <dbReference type="ARBA" id="ARBA00022842"/>
    </source>
</evidence>
<dbReference type="GO" id="GO:0006109">
    <property type="term" value="P:regulation of carbohydrate metabolic process"/>
    <property type="evidence" value="ECO:0007669"/>
    <property type="project" value="UniProtKB-UniRule"/>
</dbReference>
<comment type="similarity">
    <text evidence="3 14">Belongs to the HPrK/P family.</text>
</comment>
<comment type="cofactor">
    <cofactor evidence="2 14">
        <name>Mg(2+)</name>
        <dbReference type="ChEBI" id="CHEBI:18420"/>
    </cofactor>
</comment>
<evidence type="ECO:0000259" key="16">
    <source>
        <dbReference type="Pfam" id="PF07475"/>
    </source>
</evidence>
<feature type="domain" description="HPr(Ser) kinase/phosphorylase N-terminal" evidence="15">
    <location>
        <begin position="15"/>
        <end position="144"/>
    </location>
</feature>
<evidence type="ECO:0000256" key="2">
    <source>
        <dbReference type="ARBA" id="ARBA00001946"/>
    </source>
</evidence>
<dbReference type="Proteomes" id="UP000501090">
    <property type="component" value="Chromosome"/>
</dbReference>
<dbReference type="InterPro" id="IPR011104">
    <property type="entry name" value="Hpr_kin/Pase_C"/>
</dbReference>
<gene>
    <name evidence="14" type="primary">hprK</name>
    <name evidence="17" type="ORF">DN92_09755</name>
</gene>
<name>A0A6M9PLB3_9BURK</name>
<dbReference type="PANTHER" id="PTHR30305:SF1">
    <property type="entry name" value="HPR KINASE_PHOSPHORYLASE"/>
    <property type="match status" value="1"/>
</dbReference>
<evidence type="ECO:0000256" key="12">
    <source>
        <dbReference type="ARBA" id="ARBA00023268"/>
    </source>
</evidence>